<evidence type="ECO:0000313" key="9">
    <source>
        <dbReference type="Proteomes" id="UP000198508"/>
    </source>
</evidence>
<dbReference type="Pfam" id="PF00375">
    <property type="entry name" value="SDF"/>
    <property type="match status" value="1"/>
</dbReference>
<dbReference type="GO" id="GO:0005886">
    <property type="term" value="C:plasma membrane"/>
    <property type="evidence" value="ECO:0007669"/>
    <property type="project" value="UniProtKB-SubCell"/>
</dbReference>
<evidence type="ECO:0000256" key="4">
    <source>
        <dbReference type="ARBA" id="ARBA00022692"/>
    </source>
</evidence>
<dbReference type="PRINTS" id="PR00173">
    <property type="entry name" value="EDTRNSPORT"/>
</dbReference>
<feature type="transmembrane region" description="Helical" evidence="7">
    <location>
        <begin position="179"/>
        <end position="202"/>
    </location>
</feature>
<evidence type="ECO:0000256" key="2">
    <source>
        <dbReference type="ARBA" id="ARBA00022448"/>
    </source>
</evidence>
<dbReference type="InterPro" id="IPR036458">
    <property type="entry name" value="Na:dicarbo_symporter_sf"/>
</dbReference>
<dbReference type="EMBL" id="FOIM01000034">
    <property type="protein sequence ID" value="SEU13042.1"/>
    <property type="molecule type" value="Genomic_DNA"/>
</dbReference>
<organism evidence="8 9">
    <name type="scientific">Enterocloster lavalensis</name>
    <dbReference type="NCBI Taxonomy" id="460384"/>
    <lineage>
        <taxon>Bacteria</taxon>
        <taxon>Bacillati</taxon>
        <taxon>Bacillota</taxon>
        <taxon>Clostridia</taxon>
        <taxon>Lachnospirales</taxon>
        <taxon>Lachnospiraceae</taxon>
        <taxon>Enterocloster</taxon>
    </lineage>
</organism>
<dbReference type="PANTHER" id="PTHR42865">
    <property type="entry name" value="PROTON/GLUTAMATE-ASPARTATE SYMPORTER"/>
    <property type="match status" value="1"/>
</dbReference>
<dbReference type="InterPro" id="IPR001991">
    <property type="entry name" value="Na-dicarboxylate_symporter"/>
</dbReference>
<dbReference type="GO" id="GO:0006835">
    <property type="term" value="P:dicarboxylic acid transport"/>
    <property type="evidence" value="ECO:0007669"/>
    <property type="project" value="TreeGrafter"/>
</dbReference>
<dbReference type="Gene3D" id="1.10.3860.10">
    <property type="entry name" value="Sodium:dicarboxylate symporter"/>
    <property type="match status" value="1"/>
</dbReference>
<name>A0A1I0JQV1_9FIRM</name>
<keyword evidence="3" id="KW-1003">Cell membrane</keyword>
<proteinExistence type="predicted"/>
<evidence type="ECO:0000313" key="8">
    <source>
        <dbReference type="EMBL" id="SEU13042.1"/>
    </source>
</evidence>
<comment type="subcellular location">
    <subcellularLocation>
        <location evidence="1">Cell membrane</location>
        <topology evidence="1">Multi-pass membrane protein</topology>
    </subcellularLocation>
</comment>
<evidence type="ECO:0000256" key="3">
    <source>
        <dbReference type="ARBA" id="ARBA00022475"/>
    </source>
</evidence>
<evidence type="ECO:0000256" key="7">
    <source>
        <dbReference type="SAM" id="Phobius"/>
    </source>
</evidence>
<feature type="transmembrane region" description="Helical" evidence="7">
    <location>
        <begin position="75"/>
        <end position="100"/>
    </location>
</feature>
<dbReference type="PANTHER" id="PTHR42865:SF7">
    <property type="entry name" value="PROTON_GLUTAMATE-ASPARTATE SYMPORTER"/>
    <property type="match status" value="1"/>
</dbReference>
<reference evidence="9" key="1">
    <citation type="submission" date="2016-10" db="EMBL/GenBank/DDBJ databases">
        <authorList>
            <person name="Varghese N."/>
            <person name="Submissions S."/>
        </authorList>
    </citation>
    <scope>NUCLEOTIDE SEQUENCE [LARGE SCALE GENOMIC DNA]</scope>
    <source>
        <strain evidence="9">NLAE-zl-G277</strain>
    </source>
</reference>
<keyword evidence="2" id="KW-0813">Transport</keyword>
<protein>
    <submittedName>
        <fullName evidence="8">Na+/H+-dicarboxylate symporter</fullName>
    </submittedName>
</protein>
<dbReference type="AlphaFoldDB" id="A0A1I0JQV1"/>
<gene>
    <name evidence="8" type="ORF">SAMN05216313_13444</name>
</gene>
<evidence type="ECO:0000256" key="6">
    <source>
        <dbReference type="ARBA" id="ARBA00023136"/>
    </source>
</evidence>
<dbReference type="GO" id="GO:0015293">
    <property type="term" value="F:symporter activity"/>
    <property type="evidence" value="ECO:0007669"/>
    <property type="project" value="UniProtKB-KW"/>
</dbReference>
<feature type="transmembrane region" description="Helical" evidence="7">
    <location>
        <begin position="141"/>
        <end position="158"/>
    </location>
</feature>
<dbReference type="SUPFAM" id="SSF118215">
    <property type="entry name" value="Proton glutamate symport protein"/>
    <property type="match status" value="1"/>
</dbReference>
<dbReference type="STRING" id="460384.SAMN05216313_13444"/>
<keyword evidence="6 7" id="KW-0472">Membrane</keyword>
<accession>A0A1I0JQV1</accession>
<sequence>MKTLWNTYKSSIMLLGAMVVGGVVGFFWGEGAAVLQPVADLFLNLLYCCVVPLIFCSLTAAIAKMENLAKLRKILVTFLGGTIITGVISCLFMVVAALLFDPAKGAVLNMTEEVENMTSSMNFLGMFTVGDFPLLFSKSNLMALIVFTIIFAIAIILAGEKGKPVLHLMDCMTEVIVKLIGIVMKLAPLGLGCYFAILIGQYGQEVIGPLSRAIIIYCAVIVLYYVISQTVMAYIGAGPEGVKRWWKTAAAPTLTALGTCSSAATLPLNLIQAKELGIPSDIADVSIPLGANLHKDGACIIQILKISFLCSVFNMNYATPKNILLSIVIAVVASVVMGGIPAGGYVAEIFIISAFGFPTVSIPIMVLIGTITDAPATVVNVTGDTGLAMIIARVVDGKDWMKRSDKTRKQAESGIKPVLTGVTGAE</sequence>
<feature type="transmembrane region" description="Helical" evidence="7">
    <location>
        <begin position="12"/>
        <end position="29"/>
    </location>
</feature>
<feature type="transmembrane region" description="Helical" evidence="7">
    <location>
        <begin position="41"/>
        <end position="63"/>
    </location>
</feature>
<dbReference type="GeneID" id="93279952"/>
<keyword evidence="5 7" id="KW-1133">Transmembrane helix</keyword>
<feature type="transmembrane region" description="Helical" evidence="7">
    <location>
        <begin position="214"/>
        <end position="237"/>
    </location>
</feature>
<dbReference type="Proteomes" id="UP000198508">
    <property type="component" value="Unassembled WGS sequence"/>
</dbReference>
<evidence type="ECO:0000256" key="1">
    <source>
        <dbReference type="ARBA" id="ARBA00004651"/>
    </source>
</evidence>
<evidence type="ECO:0000256" key="5">
    <source>
        <dbReference type="ARBA" id="ARBA00022989"/>
    </source>
</evidence>
<keyword evidence="4 7" id="KW-0812">Transmembrane</keyword>
<dbReference type="RefSeq" id="WP_092369828.1">
    <property type="nucleotide sequence ID" value="NZ_CABJCG010000018.1"/>
</dbReference>
<feature type="transmembrane region" description="Helical" evidence="7">
    <location>
        <begin position="323"/>
        <end position="343"/>
    </location>
</feature>
<feature type="transmembrane region" description="Helical" evidence="7">
    <location>
        <begin position="349"/>
        <end position="368"/>
    </location>
</feature>
<keyword evidence="9" id="KW-1185">Reference proteome</keyword>